<keyword evidence="3" id="KW-0378">Hydrolase</keyword>
<dbReference type="InterPro" id="IPR014883">
    <property type="entry name" value="VRR_NUC"/>
</dbReference>
<dbReference type="AlphaFoldDB" id="A0AAW8JKZ0"/>
<dbReference type="GO" id="GO:0016788">
    <property type="term" value="F:hydrolase activity, acting on ester bonds"/>
    <property type="evidence" value="ECO:0007669"/>
    <property type="project" value="InterPro"/>
</dbReference>
<evidence type="ECO:0000256" key="3">
    <source>
        <dbReference type="ARBA" id="ARBA00022801"/>
    </source>
</evidence>
<dbReference type="GO" id="GO:0004518">
    <property type="term" value="F:nuclease activity"/>
    <property type="evidence" value="ECO:0007669"/>
    <property type="project" value="UniProtKB-KW"/>
</dbReference>
<evidence type="ECO:0000256" key="2">
    <source>
        <dbReference type="ARBA" id="ARBA00022722"/>
    </source>
</evidence>
<keyword evidence="2" id="KW-0540">Nuclease</keyword>
<evidence type="ECO:0000259" key="5">
    <source>
        <dbReference type="SMART" id="SM00990"/>
    </source>
</evidence>
<accession>A0AAW8JKZ0</accession>
<proteinExistence type="predicted"/>
<sequence length="434" mass="49955">MAMITRVEVDKRYQDVAKLDLGYIWVKCDFVLKYMKGPNMIIEPTEKKIRSYQAAFYILVHLDEKAARYLWHYKPEVTFSVPTLLNRVAGAVAVPHLISKYVKIEERNDENENYGENRRHSPSWRSRIVLKNPAGGYRRRPDLIIVKDESRRWPGRTIKAEDSIYELAYKDNLKRLVEMKFPKDSLNQDQEEDYKYISGFKRFSTLWITQDNKRENHENTYEFSQDLVPVFAKDNLPKKYKLEPWIYNSLNPVNLLSEERIQEEEISQYFRPETLKELESIAPWLIKEGEFKAENGQYSFIPHDGSPALTYTTHELSQAWGEIQKEVDLVEQSSNAMQQDESRNNPEITPVPSINNEPKEVTPLPPIVQEAQATVGMSTGDKIILGLEIASTVALLIPGVNIGAGALRAGLFLFRIAKSARFAPAIARGLQAVF</sequence>
<comment type="cofactor">
    <cofactor evidence="1">
        <name>Mg(2+)</name>
        <dbReference type="ChEBI" id="CHEBI:18420"/>
    </cofactor>
</comment>
<feature type="region of interest" description="Disordered" evidence="4">
    <location>
        <begin position="333"/>
        <end position="361"/>
    </location>
</feature>
<evidence type="ECO:0000256" key="1">
    <source>
        <dbReference type="ARBA" id="ARBA00001946"/>
    </source>
</evidence>
<dbReference type="Pfam" id="PF08774">
    <property type="entry name" value="VRR_NUC"/>
    <property type="match status" value="1"/>
</dbReference>
<dbReference type="EMBL" id="JAVIDA010000035">
    <property type="protein sequence ID" value="MDQ9073158.1"/>
    <property type="molecule type" value="Genomic_DNA"/>
</dbReference>
<feature type="domain" description="VRR-NUC" evidence="5">
    <location>
        <begin position="106"/>
        <end position="210"/>
    </location>
</feature>
<evidence type="ECO:0000313" key="7">
    <source>
        <dbReference type="Proteomes" id="UP001243195"/>
    </source>
</evidence>
<protein>
    <submittedName>
        <fullName evidence="6">VRR-NUC domain-containing protein</fullName>
    </submittedName>
</protein>
<evidence type="ECO:0000313" key="6">
    <source>
        <dbReference type="EMBL" id="MDQ9073158.1"/>
    </source>
</evidence>
<name>A0AAW8JKZ0_9GAMM</name>
<gene>
    <name evidence="6" type="ORF">RFH51_17040</name>
</gene>
<dbReference type="Proteomes" id="UP001243195">
    <property type="component" value="Unassembled WGS sequence"/>
</dbReference>
<comment type="caution">
    <text evidence="6">The sequence shown here is derived from an EMBL/GenBank/DDBJ whole genome shotgun (WGS) entry which is preliminary data.</text>
</comment>
<reference evidence="6" key="1">
    <citation type="submission" date="2023-08" db="EMBL/GenBank/DDBJ databases">
        <title>Emergence of clinically-relevant ST2 carbapenem-resistant Acinetobacter baumannii strains in hospital sewages in Zhejiang, East of China.</title>
        <authorList>
            <person name="Kaichao C."/>
            <person name="Zhang R."/>
        </authorList>
    </citation>
    <scope>NUCLEOTIDE SEQUENCE</scope>
    <source>
        <strain evidence="6">M-SY-60</strain>
    </source>
</reference>
<organism evidence="6 7">
    <name type="scientific">Acinetobacter gerneri</name>
    <dbReference type="NCBI Taxonomy" id="202952"/>
    <lineage>
        <taxon>Bacteria</taxon>
        <taxon>Pseudomonadati</taxon>
        <taxon>Pseudomonadota</taxon>
        <taxon>Gammaproteobacteria</taxon>
        <taxon>Moraxellales</taxon>
        <taxon>Moraxellaceae</taxon>
        <taxon>Acinetobacter</taxon>
    </lineage>
</organism>
<dbReference type="RefSeq" id="WP_308956269.1">
    <property type="nucleotide sequence ID" value="NZ_JAVICY010000014.1"/>
</dbReference>
<evidence type="ECO:0000256" key="4">
    <source>
        <dbReference type="SAM" id="MobiDB-lite"/>
    </source>
</evidence>
<dbReference type="SMART" id="SM00990">
    <property type="entry name" value="VRR_NUC"/>
    <property type="match status" value="1"/>
</dbReference>